<dbReference type="Proteomes" id="UP000770889">
    <property type="component" value="Unassembled WGS sequence"/>
</dbReference>
<sequence length="204" mass="22639">VAHYEAGLKRDGSIPFVKCSNMKKIVFTIVLFLVASICYGDKYAKLSALPGHYDSVDLGAASEELEIDAKIIFTNFDRSAEWPPGAYVGFYDENDRNNKFQFLIMRNKKTDNYVVAGYRVIESGKEIKVASISYFALNEKVSTTLKYSNGKVRICISGHDPVEITTKLQKVVPYISASSGEAEFEVALNKQRNADSGANELTPL</sequence>
<protein>
    <submittedName>
        <fullName evidence="1">Uncharacterized protein</fullName>
    </submittedName>
</protein>
<name>A0A944M951_9GAMM</name>
<evidence type="ECO:0000313" key="2">
    <source>
        <dbReference type="Proteomes" id="UP000770889"/>
    </source>
</evidence>
<gene>
    <name evidence="1" type="ORF">KME65_09000</name>
</gene>
<evidence type="ECO:0000313" key="1">
    <source>
        <dbReference type="EMBL" id="MBT2989092.1"/>
    </source>
</evidence>
<organism evidence="1 2">
    <name type="scientific">Candidatus Thiodiazotropha taylori</name>
    <dbReference type="NCBI Taxonomy" id="2792791"/>
    <lineage>
        <taxon>Bacteria</taxon>
        <taxon>Pseudomonadati</taxon>
        <taxon>Pseudomonadota</taxon>
        <taxon>Gammaproteobacteria</taxon>
        <taxon>Chromatiales</taxon>
        <taxon>Sedimenticolaceae</taxon>
        <taxon>Candidatus Thiodiazotropha</taxon>
    </lineage>
</organism>
<reference evidence="1 2" key="1">
    <citation type="submission" date="2021-05" db="EMBL/GenBank/DDBJ databases">
        <title>Genetic and Functional Diversity in Clade A Lucinid endosymbionts from the Bahamas.</title>
        <authorList>
            <person name="Giani N.M."/>
            <person name="Engel A.S."/>
            <person name="Campbell B.J."/>
        </authorList>
    </citation>
    <scope>NUCLEOTIDE SEQUENCE [LARGE SCALE GENOMIC DNA]</scope>
    <source>
        <strain evidence="1">LUC16012Gg_MoonRockCtena</strain>
    </source>
</reference>
<dbReference type="AlphaFoldDB" id="A0A944M951"/>
<comment type="caution">
    <text evidence="1">The sequence shown here is derived from an EMBL/GenBank/DDBJ whole genome shotgun (WGS) entry which is preliminary data.</text>
</comment>
<accession>A0A944M951</accession>
<feature type="non-terminal residue" evidence="1">
    <location>
        <position position="1"/>
    </location>
</feature>
<proteinExistence type="predicted"/>
<dbReference type="EMBL" id="JAHHGM010000006">
    <property type="protein sequence ID" value="MBT2989092.1"/>
    <property type="molecule type" value="Genomic_DNA"/>
</dbReference>